<evidence type="ECO:0000313" key="2">
    <source>
        <dbReference type="Proteomes" id="UP000257109"/>
    </source>
</evidence>
<feature type="non-terminal residue" evidence="1">
    <location>
        <position position="1"/>
    </location>
</feature>
<sequence length="86" mass="10621">MFRDMQSYYNINHTKPTSYYKFSHLQLVKFFERIVYVSIVPPRHTKMSFQVRLRIYVGYKSPSIIKYLESPRDDLFMTWFVDCQFF</sequence>
<dbReference type="Proteomes" id="UP000257109">
    <property type="component" value="Unassembled WGS sequence"/>
</dbReference>
<dbReference type="AlphaFoldDB" id="A0A371I5H0"/>
<name>A0A371I5H0_MUCPR</name>
<evidence type="ECO:0000313" key="1">
    <source>
        <dbReference type="EMBL" id="RDY10297.1"/>
    </source>
</evidence>
<comment type="caution">
    <text evidence="1">The sequence shown here is derived from an EMBL/GenBank/DDBJ whole genome shotgun (WGS) entry which is preliminary data.</text>
</comment>
<gene>
    <name evidence="1" type="ORF">CR513_05208</name>
</gene>
<keyword evidence="2" id="KW-1185">Reference proteome</keyword>
<dbReference type="EMBL" id="QJKJ01000869">
    <property type="protein sequence ID" value="RDY10297.1"/>
    <property type="molecule type" value="Genomic_DNA"/>
</dbReference>
<organism evidence="1 2">
    <name type="scientific">Mucuna pruriens</name>
    <name type="common">Velvet bean</name>
    <name type="synonym">Dolichos pruriens</name>
    <dbReference type="NCBI Taxonomy" id="157652"/>
    <lineage>
        <taxon>Eukaryota</taxon>
        <taxon>Viridiplantae</taxon>
        <taxon>Streptophyta</taxon>
        <taxon>Embryophyta</taxon>
        <taxon>Tracheophyta</taxon>
        <taxon>Spermatophyta</taxon>
        <taxon>Magnoliopsida</taxon>
        <taxon>eudicotyledons</taxon>
        <taxon>Gunneridae</taxon>
        <taxon>Pentapetalae</taxon>
        <taxon>rosids</taxon>
        <taxon>fabids</taxon>
        <taxon>Fabales</taxon>
        <taxon>Fabaceae</taxon>
        <taxon>Papilionoideae</taxon>
        <taxon>50 kb inversion clade</taxon>
        <taxon>NPAAA clade</taxon>
        <taxon>indigoferoid/millettioid clade</taxon>
        <taxon>Phaseoleae</taxon>
        <taxon>Mucuna</taxon>
    </lineage>
</organism>
<proteinExistence type="predicted"/>
<accession>A0A371I5H0</accession>
<dbReference type="OrthoDB" id="1692260at2759"/>
<protein>
    <submittedName>
        <fullName evidence="1">Uncharacterized protein</fullName>
    </submittedName>
</protein>
<reference evidence="1" key="1">
    <citation type="submission" date="2018-05" db="EMBL/GenBank/DDBJ databases">
        <title>Draft genome of Mucuna pruriens seed.</title>
        <authorList>
            <person name="Nnadi N.E."/>
            <person name="Vos R."/>
            <person name="Hasami M.H."/>
            <person name="Devisetty U.K."/>
            <person name="Aguiy J.C."/>
        </authorList>
    </citation>
    <scope>NUCLEOTIDE SEQUENCE [LARGE SCALE GENOMIC DNA]</scope>
    <source>
        <strain evidence="1">JCA_2017</strain>
    </source>
</reference>